<organism evidence="2">
    <name type="scientific">marine sediment metagenome</name>
    <dbReference type="NCBI Taxonomy" id="412755"/>
    <lineage>
        <taxon>unclassified sequences</taxon>
        <taxon>metagenomes</taxon>
        <taxon>ecological metagenomes</taxon>
    </lineage>
</organism>
<protein>
    <submittedName>
        <fullName evidence="2">Uncharacterized protein</fullName>
    </submittedName>
</protein>
<gene>
    <name evidence="2" type="ORF">LCGC14_0985160</name>
</gene>
<sequence>MVESIEALVPQRWFGIVVASVVVVLLSYLVIPPFRRK</sequence>
<accession>A0A0F9N7G5</accession>
<feature type="transmembrane region" description="Helical" evidence="1">
    <location>
        <begin position="12"/>
        <end position="31"/>
    </location>
</feature>
<evidence type="ECO:0000256" key="1">
    <source>
        <dbReference type="SAM" id="Phobius"/>
    </source>
</evidence>
<keyword evidence="1" id="KW-1133">Transmembrane helix</keyword>
<proteinExistence type="predicted"/>
<keyword evidence="1" id="KW-0812">Transmembrane</keyword>
<dbReference type="AlphaFoldDB" id="A0A0F9N7G5"/>
<reference evidence="2" key="1">
    <citation type="journal article" date="2015" name="Nature">
        <title>Complex archaea that bridge the gap between prokaryotes and eukaryotes.</title>
        <authorList>
            <person name="Spang A."/>
            <person name="Saw J.H."/>
            <person name="Jorgensen S.L."/>
            <person name="Zaremba-Niedzwiedzka K."/>
            <person name="Martijn J."/>
            <person name="Lind A.E."/>
            <person name="van Eijk R."/>
            <person name="Schleper C."/>
            <person name="Guy L."/>
            <person name="Ettema T.J."/>
        </authorList>
    </citation>
    <scope>NUCLEOTIDE SEQUENCE</scope>
</reference>
<comment type="caution">
    <text evidence="2">The sequence shown here is derived from an EMBL/GenBank/DDBJ whole genome shotgun (WGS) entry which is preliminary data.</text>
</comment>
<keyword evidence="1" id="KW-0472">Membrane</keyword>
<name>A0A0F9N7G5_9ZZZZ</name>
<evidence type="ECO:0000313" key="2">
    <source>
        <dbReference type="EMBL" id="KKN15525.1"/>
    </source>
</evidence>
<dbReference type="EMBL" id="LAZR01003703">
    <property type="protein sequence ID" value="KKN15525.1"/>
    <property type="molecule type" value="Genomic_DNA"/>
</dbReference>